<accession>A0ABD2WPS3</accession>
<evidence type="ECO:0000256" key="4">
    <source>
        <dbReference type="SAM" id="Phobius"/>
    </source>
</evidence>
<comment type="similarity">
    <text evidence="1">Belongs to the strictosidine synthase family.</text>
</comment>
<dbReference type="InterPro" id="IPR018119">
    <property type="entry name" value="Strictosidine_synth_cons-reg"/>
</dbReference>
<reference evidence="6 7" key="1">
    <citation type="journal article" date="2024" name="bioRxiv">
        <title>A reference genome for Trichogramma kaykai: A tiny desert-dwelling parasitoid wasp with competing sex-ratio distorters.</title>
        <authorList>
            <person name="Culotta J."/>
            <person name="Lindsey A.R."/>
        </authorList>
    </citation>
    <scope>NUCLEOTIDE SEQUENCE [LARGE SCALE GENOMIC DNA]</scope>
    <source>
        <strain evidence="6 7">KSX58</strain>
    </source>
</reference>
<dbReference type="PANTHER" id="PTHR10426">
    <property type="entry name" value="STRICTOSIDINE SYNTHASE-RELATED"/>
    <property type="match status" value="1"/>
</dbReference>
<evidence type="ECO:0000313" key="6">
    <source>
        <dbReference type="EMBL" id="KAL3394714.1"/>
    </source>
</evidence>
<feature type="transmembrane region" description="Helical" evidence="4">
    <location>
        <begin position="7"/>
        <end position="27"/>
    </location>
</feature>
<gene>
    <name evidence="6" type="ORF">TKK_011006</name>
</gene>
<dbReference type="AlphaFoldDB" id="A0ABD2WPS3"/>
<protein>
    <recommendedName>
        <fullName evidence="5">Strictosidine synthase conserved region domain-containing protein</fullName>
    </recommendedName>
</protein>
<evidence type="ECO:0000313" key="7">
    <source>
        <dbReference type="Proteomes" id="UP001627154"/>
    </source>
</evidence>
<organism evidence="6 7">
    <name type="scientific">Trichogramma kaykai</name>
    <dbReference type="NCBI Taxonomy" id="54128"/>
    <lineage>
        <taxon>Eukaryota</taxon>
        <taxon>Metazoa</taxon>
        <taxon>Ecdysozoa</taxon>
        <taxon>Arthropoda</taxon>
        <taxon>Hexapoda</taxon>
        <taxon>Insecta</taxon>
        <taxon>Pterygota</taxon>
        <taxon>Neoptera</taxon>
        <taxon>Endopterygota</taxon>
        <taxon>Hymenoptera</taxon>
        <taxon>Apocrita</taxon>
        <taxon>Proctotrupomorpha</taxon>
        <taxon>Chalcidoidea</taxon>
        <taxon>Trichogrammatidae</taxon>
        <taxon>Trichogramma</taxon>
    </lineage>
</organism>
<sequence>MGYLKSIGTTIIYIGAFLAVITFVPGIPPNVEFTELSIVEPKQLTGRLALNERLNNPEVLFEGKVKGAESFASYKNELYTGVHGGYVVKIVGNQLIPIVKFGKDCDGIHQESKCGRPLGLKFDKSGNLYVCDAYYGIFKVNVTTGKYETIVDSKTAIEGVYPGIVNSIDVASNGDIYWTDSSADFKIEDGAFTMLSDPSGRLIRYEAATKKNQVLVHNLGFANGLSLSSDEKFVVVAETLNSRIIKYNIKGPKAGKHEIFIEGLPGLPDNIHSDNNKGFLVSLIVYADEERPQLHQSLMPHPYIRRMLTRLLALLELPFKLLQTYYPNYYAEKAVHFLGNFESVMFITPKTVTVLKINEAGQILDAAYATNGKIGGISSAFIHDKYLWLGSPFATYIARVPLNVAFPNK</sequence>
<proteinExistence type="inferred from homology"/>
<dbReference type="EMBL" id="JBJJXI010000088">
    <property type="protein sequence ID" value="KAL3394714.1"/>
    <property type="molecule type" value="Genomic_DNA"/>
</dbReference>
<dbReference type="Pfam" id="PF03088">
    <property type="entry name" value="Str_synth"/>
    <property type="match status" value="1"/>
</dbReference>
<name>A0ABD2WPS3_9HYME</name>
<keyword evidence="4" id="KW-0812">Transmembrane</keyword>
<keyword evidence="4" id="KW-0472">Membrane</keyword>
<dbReference type="SUPFAM" id="SSF63829">
    <property type="entry name" value="Calcium-dependent phosphotriesterase"/>
    <property type="match status" value="1"/>
</dbReference>
<dbReference type="InterPro" id="IPR011042">
    <property type="entry name" value="6-blade_b-propeller_TolB-like"/>
</dbReference>
<evidence type="ECO:0000256" key="1">
    <source>
        <dbReference type="ARBA" id="ARBA00009191"/>
    </source>
</evidence>
<feature type="domain" description="Strictosidine synthase conserved region" evidence="5">
    <location>
        <begin position="166"/>
        <end position="252"/>
    </location>
</feature>
<evidence type="ECO:0000256" key="2">
    <source>
        <dbReference type="ARBA" id="ARBA00022553"/>
    </source>
</evidence>
<dbReference type="PANTHER" id="PTHR10426:SF88">
    <property type="entry name" value="ADIPOCYTE PLASMA MEMBRANE-ASSOCIATED PROTEIN HEMOMUCIN-RELATED"/>
    <property type="match status" value="1"/>
</dbReference>
<comment type="caution">
    <text evidence="6">The sequence shown here is derived from an EMBL/GenBank/DDBJ whole genome shotgun (WGS) entry which is preliminary data.</text>
</comment>
<evidence type="ECO:0000259" key="5">
    <source>
        <dbReference type="Pfam" id="PF03088"/>
    </source>
</evidence>
<keyword evidence="4" id="KW-1133">Transmembrane helix</keyword>
<keyword evidence="7" id="KW-1185">Reference proteome</keyword>
<keyword evidence="2" id="KW-0597">Phosphoprotein</keyword>
<dbReference type="Proteomes" id="UP001627154">
    <property type="component" value="Unassembled WGS sequence"/>
</dbReference>
<dbReference type="Gene3D" id="2.120.10.30">
    <property type="entry name" value="TolB, C-terminal domain"/>
    <property type="match status" value="1"/>
</dbReference>
<keyword evidence="3" id="KW-0325">Glycoprotein</keyword>
<evidence type="ECO:0000256" key="3">
    <source>
        <dbReference type="ARBA" id="ARBA00023180"/>
    </source>
</evidence>